<feature type="compositionally biased region" description="Basic residues" evidence="2">
    <location>
        <begin position="214"/>
        <end position="223"/>
    </location>
</feature>
<evidence type="ECO:0000256" key="1">
    <source>
        <dbReference type="ARBA" id="ARBA00010835"/>
    </source>
</evidence>
<proteinExistence type="inferred from homology"/>
<gene>
    <name evidence="4" type="ORF">SAMN02927921_02074</name>
</gene>
<evidence type="ECO:0000313" key="5">
    <source>
        <dbReference type="Proteomes" id="UP000182248"/>
    </source>
</evidence>
<evidence type="ECO:0000313" key="4">
    <source>
        <dbReference type="EMBL" id="SFW51766.1"/>
    </source>
</evidence>
<dbReference type="Gene3D" id="3.30.160.20">
    <property type="match status" value="1"/>
</dbReference>
<dbReference type="GO" id="GO:0003747">
    <property type="term" value="F:translation release factor activity"/>
    <property type="evidence" value="ECO:0007669"/>
    <property type="project" value="InterPro"/>
</dbReference>
<dbReference type="Gene3D" id="3.30.70.1660">
    <property type="match status" value="1"/>
</dbReference>
<dbReference type="STRING" id="1150368.SAMN02927921_02074"/>
<name>A0A1K1PY37_9FLAO</name>
<feature type="compositionally biased region" description="Basic and acidic residues" evidence="2">
    <location>
        <begin position="203"/>
        <end position="213"/>
    </location>
</feature>
<dbReference type="PANTHER" id="PTHR43804:SF9">
    <property type="entry name" value="PEPTIDE CHAIN RELEASE FACTOR HOMOLOG-RELATED"/>
    <property type="match status" value="1"/>
</dbReference>
<organism evidence="4 5">
    <name type="scientific">Sinomicrobium oceani</name>
    <dbReference type="NCBI Taxonomy" id="1150368"/>
    <lineage>
        <taxon>Bacteria</taxon>
        <taxon>Pseudomonadati</taxon>
        <taxon>Bacteroidota</taxon>
        <taxon>Flavobacteriia</taxon>
        <taxon>Flavobacteriales</taxon>
        <taxon>Flavobacteriaceae</taxon>
        <taxon>Sinomicrobium</taxon>
    </lineage>
</organism>
<dbReference type="RefSeq" id="WP_072317296.1">
    <property type="nucleotide sequence ID" value="NZ_FPJE01000010.1"/>
</dbReference>
<evidence type="ECO:0000259" key="3">
    <source>
        <dbReference type="PROSITE" id="PS00745"/>
    </source>
</evidence>
<dbReference type="NCBIfam" id="TIGR03072">
    <property type="entry name" value="release_prfH"/>
    <property type="match status" value="1"/>
</dbReference>
<sequence>METVIQITAGNEPAECTKVVAQVLKTFLEEARSEALEATVIYKEDGAENGTVASVCVVLKGDTVRQFADRWIGTVQWIGKSNYRKHHKRKNWYIGIFEIEKPEETAIDEKDISYQACRSSGAGGQHVNKVSSAVRATHLPTGISVQAMDSRSQHRNKELARTRLLSRLEEEKRKQYRKQYEAQRYNSFRVERGSPVRVFTGSDFKERRTDKSYKKQRQQLKNKWKNDIDS</sequence>
<dbReference type="PROSITE" id="PS00745">
    <property type="entry name" value="RF_PROK_I"/>
    <property type="match status" value="1"/>
</dbReference>
<dbReference type="Proteomes" id="UP000182248">
    <property type="component" value="Unassembled WGS sequence"/>
</dbReference>
<dbReference type="EMBL" id="FPJE01000010">
    <property type="protein sequence ID" value="SFW51766.1"/>
    <property type="molecule type" value="Genomic_DNA"/>
</dbReference>
<dbReference type="Pfam" id="PF00472">
    <property type="entry name" value="RF-1"/>
    <property type="match status" value="1"/>
</dbReference>
<feature type="region of interest" description="Disordered" evidence="2">
    <location>
        <begin position="201"/>
        <end position="230"/>
    </location>
</feature>
<keyword evidence="5" id="KW-1185">Reference proteome</keyword>
<feature type="domain" description="Prokaryotic-type class I peptide chain release factors" evidence="3">
    <location>
        <begin position="118"/>
        <end position="134"/>
    </location>
</feature>
<dbReference type="InterPro" id="IPR050057">
    <property type="entry name" value="Prokaryotic/Mito_RF"/>
</dbReference>
<protein>
    <submittedName>
        <fullName evidence="4">Peptide chain release factor</fullName>
    </submittedName>
</protein>
<reference evidence="4 5" key="1">
    <citation type="submission" date="2016-11" db="EMBL/GenBank/DDBJ databases">
        <authorList>
            <person name="Jaros S."/>
            <person name="Januszkiewicz K."/>
            <person name="Wedrychowicz H."/>
        </authorList>
    </citation>
    <scope>NUCLEOTIDE SEQUENCE [LARGE SCALE GENOMIC DNA]</scope>
    <source>
        <strain evidence="4 5">CGMCC 1.12145</strain>
    </source>
</reference>
<dbReference type="InterPro" id="IPR045853">
    <property type="entry name" value="Pep_chain_release_fac_I_sf"/>
</dbReference>
<accession>A0A1K1PY37</accession>
<comment type="similarity">
    <text evidence="1">Belongs to the prokaryotic/mitochondrial release factor family.</text>
</comment>
<dbReference type="InterPro" id="IPR000352">
    <property type="entry name" value="Pep_chain_release_fac_I"/>
</dbReference>
<dbReference type="SUPFAM" id="SSF75620">
    <property type="entry name" value="Release factor"/>
    <property type="match status" value="1"/>
</dbReference>
<dbReference type="PANTHER" id="PTHR43804">
    <property type="entry name" value="LD18447P"/>
    <property type="match status" value="1"/>
</dbReference>
<dbReference type="AlphaFoldDB" id="A0A1K1PY37"/>
<dbReference type="InterPro" id="IPR017509">
    <property type="entry name" value="PrfH"/>
</dbReference>
<evidence type="ECO:0000256" key="2">
    <source>
        <dbReference type="SAM" id="MobiDB-lite"/>
    </source>
</evidence>
<dbReference type="OrthoDB" id="9815709at2"/>